<evidence type="ECO:0000256" key="3">
    <source>
        <dbReference type="SAM" id="MobiDB-lite"/>
    </source>
</evidence>
<dbReference type="AlphaFoldDB" id="A0A8D9BB20"/>
<dbReference type="EMBL" id="HBUF01615879">
    <property type="protein sequence ID" value="CAG6779860.1"/>
    <property type="molecule type" value="Transcribed_RNA"/>
</dbReference>
<evidence type="ECO:0000313" key="5">
    <source>
        <dbReference type="EMBL" id="CAG6779860.1"/>
    </source>
</evidence>
<dbReference type="GO" id="GO:0006897">
    <property type="term" value="P:endocytosis"/>
    <property type="evidence" value="ECO:0007669"/>
    <property type="project" value="TreeGrafter"/>
</dbReference>
<dbReference type="GO" id="GO:0031410">
    <property type="term" value="C:cytoplasmic vesicle"/>
    <property type="evidence" value="ECO:0007669"/>
    <property type="project" value="TreeGrafter"/>
</dbReference>
<evidence type="ECO:0000256" key="1">
    <source>
        <dbReference type="ARBA" id="ARBA00022443"/>
    </source>
</evidence>
<organism evidence="5">
    <name type="scientific">Cacopsylla melanoneura</name>
    <dbReference type="NCBI Taxonomy" id="428564"/>
    <lineage>
        <taxon>Eukaryota</taxon>
        <taxon>Metazoa</taxon>
        <taxon>Ecdysozoa</taxon>
        <taxon>Arthropoda</taxon>
        <taxon>Hexapoda</taxon>
        <taxon>Insecta</taxon>
        <taxon>Pterygota</taxon>
        <taxon>Neoptera</taxon>
        <taxon>Paraneoptera</taxon>
        <taxon>Hemiptera</taxon>
        <taxon>Sternorrhyncha</taxon>
        <taxon>Psylloidea</taxon>
        <taxon>Psyllidae</taxon>
        <taxon>Psyllinae</taxon>
        <taxon>Cacopsylla</taxon>
    </lineage>
</organism>
<dbReference type="Gene3D" id="2.30.30.40">
    <property type="entry name" value="SH3 Domains"/>
    <property type="match status" value="1"/>
</dbReference>
<dbReference type="EMBL" id="HBUF01615880">
    <property type="protein sequence ID" value="CAG6779861.1"/>
    <property type="molecule type" value="Transcribed_RNA"/>
</dbReference>
<dbReference type="EMBL" id="HBUF01615881">
    <property type="protein sequence ID" value="CAG6779862.1"/>
    <property type="molecule type" value="Transcribed_RNA"/>
</dbReference>
<feature type="compositionally biased region" description="Polar residues" evidence="3">
    <location>
        <begin position="79"/>
        <end position="119"/>
    </location>
</feature>
<reference evidence="5" key="1">
    <citation type="submission" date="2021-05" db="EMBL/GenBank/DDBJ databases">
        <authorList>
            <person name="Alioto T."/>
            <person name="Alioto T."/>
            <person name="Gomez Garrido J."/>
        </authorList>
    </citation>
    <scope>NUCLEOTIDE SEQUENCE</scope>
</reference>
<accession>A0A8D9BB20</accession>
<dbReference type="PANTHER" id="PTHR45827:SF1">
    <property type="entry name" value="SORTING NEXIN"/>
    <property type="match status" value="1"/>
</dbReference>
<name>A0A8D9BB20_9HEMI</name>
<dbReference type="PROSITE" id="PS50002">
    <property type="entry name" value="SH3"/>
    <property type="match status" value="1"/>
</dbReference>
<proteinExistence type="predicted"/>
<sequence>MKVQALYDFHAEPGSAEIDIVTGEILTVTRKDVGEGWWEGTNQSGQTGLFPAAYVEEFKPIPIVSKPPGVPPPPLPTDWSGTTESNSQYMNTNSVSQVGNENSQYMNSNQSAVSSGTFY</sequence>
<feature type="region of interest" description="Disordered" evidence="3">
    <location>
        <begin position="65"/>
        <end position="119"/>
    </location>
</feature>
<evidence type="ECO:0000256" key="2">
    <source>
        <dbReference type="PROSITE-ProRule" id="PRU00192"/>
    </source>
</evidence>
<evidence type="ECO:0000259" key="4">
    <source>
        <dbReference type="PROSITE" id="PS50002"/>
    </source>
</evidence>
<dbReference type="PANTHER" id="PTHR45827">
    <property type="entry name" value="SORTING NEXIN"/>
    <property type="match status" value="1"/>
</dbReference>
<dbReference type="PRINTS" id="PR00452">
    <property type="entry name" value="SH3DOMAIN"/>
</dbReference>
<dbReference type="InterPro" id="IPR001452">
    <property type="entry name" value="SH3_domain"/>
</dbReference>
<dbReference type="GO" id="GO:0016197">
    <property type="term" value="P:endosomal transport"/>
    <property type="evidence" value="ECO:0007669"/>
    <property type="project" value="TreeGrafter"/>
</dbReference>
<dbReference type="SUPFAM" id="SSF50044">
    <property type="entry name" value="SH3-domain"/>
    <property type="match status" value="1"/>
</dbReference>
<protein>
    <submittedName>
        <fullName evidence="5">Sorting nexin-9</fullName>
    </submittedName>
</protein>
<dbReference type="SMART" id="SM00326">
    <property type="entry name" value="SH3"/>
    <property type="match status" value="1"/>
</dbReference>
<keyword evidence="1 2" id="KW-0728">SH3 domain</keyword>
<dbReference type="InterPro" id="IPR036028">
    <property type="entry name" value="SH3-like_dom_sf"/>
</dbReference>
<dbReference type="Pfam" id="PF14604">
    <property type="entry name" value="SH3_9"/>
    <property type="match status" value="1"/>
</dbReference>
<dbReference type="GO" id="GO:0097320">
    <property type="term" value="P:plasma membrane tubulation"/>
    <property type="evidence" value="ECO:0007669"/>
    <property type="project" value="TreeGrafter"/>
</dbReference>
<dbReference type="GO" id="GO:0005886">
    <property type="term" value="C:plasma membrane"/>
    <property type="evidence" value="ECO:0007669"/>
    <property type="project" value="TreeGrafter"/>
</dbReference>
<feature type="domain" description="SH3" evidence="4">
    <location>
        <begin position="1"/>
        <end position="60"/>
    </location>
</feature>
<dbReference type="GO" id="GO:0035091">
    <property type="term" value="F:phosphatidylinositol binding"/>
    <property type="evidence" value="ECO:0007669"/>
    <property type="project" value="TreeGrafter"/>
</dbReference>